<organism evidence="13">
    <name type="scientific">uncultured Chloroflexia bacterium</name>
    <dbReference type="NCBI Taxonomy" id="1672391"/>
    <lineage>
        <taxon>Bacteria</taxon>
        <taxon>Bacillati</taxon>
        <taxon>Chloroflexota</taxon>
        <taxon>Chloroflexia</taxon>
        <taxon>environmental samples</taxon>
    </lineage>
</organism>
<dbReference type="PRINTS" id="PR00344">
    <property type="entry name" value="BCTRLSENSOR"/>
</dbReference>
<dbReference type="InterPro" id="IPR004358">
    <property type="entry name" value="Sig_transdc_His_kin-like_C"/>
</dbReference>
<dbReference type="GO" id="GO:0005886">
    <property type="term" value="C:plasma membrane"/>
    <property type="evidence" value="ECO:0007669"/>
    <property type="project" value="UniProtKB-SubCell"/>
</dbReference>
<dbReference type="GO" id="GO:0009927">
    <property type="term" value="F:histidine phosphotransfer kinase activity"/>
    <property type="evidence" value="ECO:0007669"/>
    <property type="project" value="TreeGrafter"/>
</dbReference>
<dbReference type="GO" id="GO:0005524">
    <property type="term" value="F:ATP binding"/>
    <property type="evidence" value="ECO:0007669"/>
    <property type="project" value="UniProtKB-KW"/>
</dbReference>
<evidence type="ECO:0000256" key="2">
    <source>
        <dbReference type="ARBA" id="ARBA00004236"/>
    </source>
</evidence>
<dbReference type="EMBL" id="CADCTR010002030">
    <property type="protein sequence ID" value="CAA9327782.1"/>
    <property type="molecule type" value="Genomic_DNA"/>
</dbReference>
<keyword evidence="4" id="KW-1003">Cell membrane</keyword>
<dbReference type="PROSITE" id="PS50109">
    <property type="entry name" value="HIS_KIN"/>
    <property type="match status" value="1"/>
</dbReference>
<evidence type="ECO:0000256" key="4">
    <source>
        <dbReference type="ARBA" id="ARBA00022475"/>
    </source>
</evidence>
<evidence type="ECO:0000256" key="6">
    <source>
        <dbReference type="ARBA" id="ARBA00022679"/>
    </source>
</evidence>
<feature type="domain" description="Histidine kinase" evidence="12">
    <location>
        <begin position="1"/>
        <end position="169"/>
    </location>
</feature>
<accession>A0A6J4LBG9</accession>
<dbReference type="Gene3D" id="3.30.565.10">
    <property type="entry name" value="Histidine kinase-like ATPase, C-terminal domain"/>
    <property type="match status" value="1"/>
</dbReference>
<evidence type="ECO:0000256" key="3">
    <source>
        <dbReference type="ARBA" id="ARBA00012438"/>
    </source>
</evidence>
<evidence type="ECO:0000256" key="8">
    <source>
        <dbReference type="ARBA" id="ARBA00022777"/>
    </source>
</evidence>
<dbReference type="SMART" id="SM00387">
    <property type="entry name" value="HATPase_c"/>
    <property type="match status" value="1"/>
</dbReference>
<evidence type="ECO:0000256" key="5">
    <source>
        <dbReference type="ARBA" id="ARBA00022553"/>
    </source>
</evidence>
<name>A0A6J4LBG9_9CHLR</name>
<dbReference type="SUPFAM" id="SSF55874">
    <property type="entry name" value="ATPase domain of HSP90 chaperone/DNA topoisomerase II/histidine kinase"/>
    <property type="match status" value="1"/>
</dbReference>
<dbReference type="FunFam" id="3.30.565.10:FF:000023">
    <property type="entry name" value="PAS domain-containing sensor histidine kinase"/>
    <property type="match status" value="1"/>
</dbReference>
<keyword evidence="9" id="KW-0067">ATP-binding</keyword>
<evidence type="ECO:0000256" key="11">
    <source>
        <dbReference type="ARBA" id="ARBA00023136"/>
    </source>
</evidence>
<evidence type="ECO:0000256" key="9">
    <source>
        <dbReference type="ARBA" id="ARBA00022840"/>
    </source>
</evidence>
<comment type="catalytic activity">
    <reaction evidence="1">
        <text>ATP + protein L-histidine = ADP + protein N-phospho-L-histidine.</text>
        <dbReference type="EC" id="2.7.13.3"/>
    </reaction>
</comment>
<dbReference type="AlphaFoldDB" id="A0A6J4LBG9"/>
<sequence>MAVARAERDELRLVFAPVDAAEVIHEVYQALAPLARRERQVMLVHEVQPDLPPLIADRQRLSQVLLNLVRNAITYTPTGGIVSMALHRADGEHLVLTVADTGSGISPADLQRIFERFYRADESRARSSGGFGLGLAIARDLVEAMGGTITAESTLGEGSCFHVVLPIATDDERLVANDHMMRAM</sequence>
<evidence type="ECO:0000256" key="10">
    <source>
        <dbReference type="ARBA" id="ARBA00023012"/>
    </source>
</evidence>
<keyword evidence="6" id="KW-0808">Transferase</keyword>
<dbReference type="InterPro" id="IPR036890">
    <property type="entry name" value="HATPase_C_sf"/>
</dbReference>
<keyword evidence="5" id="KW-0597">Phosphoprotein</keyword>
<keyword evidence="8" id="KW-0418">Kinase</keyword>
<dbReference type="CDD" id="cd16922">
    <property type="entry name" value="HATPase_EvgS-ArcB-TorS-like"/>
    <property type="match status" value="1"/>
</dbReference>
<dbReference type="PANTHER" id="PTHR43047:SF72">
    <property type="entry name" value="OSMOSENSING HISTIDINE PROTEIN KINASE SLN1"/>
    <property type="match status" value="1"/>
</dbReference>
<comment type="subcellular location">
    <subcellularLocation>
        <location evidence="2">Cell membrane</location>
    </subcellularLocation>
</comment>
<dbReference type="PANTHER" id="PTHR43047">
    <property type="entry name" value="TWO-COMPONENT HISTIDINE PROTEIN KINASE"/>
    <property type="match status" value="1"/>
</dbReference>
<keyword evidence="7" id="KW-0547">Nucleotide-binding</keyword>
<evidence type="ECO:0000256" key="1">
    <source>
        <dbReference type="ARBA" id="ARBA00000085"/>
    </source>
</evidence>
<evidence type="ECO:0000259" key="12">
    <source>
        <dbReference type="PROSITE" id="PS50109"/>
    </source>
</evidence>
<dbReference type="InterPro" id="IPR003594">
    <property type="entry name" value="HATPase_dom"/>
</dbReference>
<protein>
    <recommendedName>
        <fullName evidence="3">histidine kinase</fullName>
        <ecNumber evidence="3">2.7.13.3</ecNumber>
    </recommendedName>
</protein>
<evidence type="ECO:0000313" key="13">
    <source>
        <dbReference type="EMBL" id="CAA9327782.1"/>
    </source>
</evidence>
<evidence type="ECO:0000256" key="7">
    <source>
        <dbReference type="ARBA" id="ARBA00022741"/>
    </source>
</evidence>
<dbReference type="GO" id="GO:0000155">
    <property type="term" value="F:phosphorelay sensor kinase activity"/>
    <property type="evidence" value="ECO:0007669"/>
    <property type="project" value="TreeGrafter"/>
</dbReference>
<proteinExistence type="predicted"/>
<dbReference type="Pfam" id="PF02518">
    <property type="entry name" value="HATPase_c"/>
    <property type="match status" value="1"/>
</dbReference>
<dbReference type="EC" id="2.7.13.3" evidence="3"/>
<keyword evidence="11" id="KW-0472">Membrane</keyword>
<reference evidence="13" key="1">
    <citation type="submission" date="2020-02" db="EMBL/GenBank/DDBJ databases">
        <authorList>
            <person name="Meier V. D."/>
        </authorList>
    </citation>
    <scope>NUCLEOTIDE SEQUENCE</scope>
    <source>
        <strain evidence="13">AVDCRST_MAG93</strain>
    </source>
</reference>
<dbReference type="InterPro" id="IPR005467">
    <property type="entry name" value="His_kinase_dom"/>
</dbReference>
<gene>
    <name evidence="13" type="ORF">AVDCRST_MAG93-6048</name>
</gene>
<keyword evidence="10" id="KW-0902">Two-component regulatory system</keyword>